<name>A0A8H6SCC4_9AGAR</name>
<proteinExistence type="predicted"/>
<keyword evidence="2" id="KW-0808">Transferase</keyword>
<dbReference type="PANTHER" id="PTHR43712:SF2">
    <property type="entry name" value="O-METHYLTRANSFERASE CICE"/>
    <property type="match status" value="1"/>
</dbReference>
<dbReference type="PANTHER" id="PTHR43712">
    <property type="entry name" value="PUTATIVE (AFU_ORTHOLOGUE AFUA_4G14580)-RELATED"/>
    <property type="match status" value="1"/>
</dbReference>
<dbReference type="InterPro" id="IPR029063">
    <property type="entry name" value="SAM-dependent_MTases_sf"/>
</dbReference>
<evidence type="ECO:0000313" key="6">
    <source>
        <dbReference type="Proteomes" id="UP000636479"/>
    </source>
</evidence>
<protein>
    <submittedName>
        <fullName evidence="5">Methyltransf-2 domain-containing protein</fullName>
    </submittedName>
</protein>
<dbReference type="InterPro" id="IPR001077">
    <property type="entry name" value="COMT_C"/>
</dbReference>
<evidence type="ECO:0000256" key="1">
    <source>
        <dbReference type="ARBA" id="ARBA00022603"/>
    </source>
</evidence>
<feature type="domain" description="O-methyltransferase C-terminal" evidence="4">
    <location>
        <begin position="183"/>
        <end position="372"/>
    </location>
</feature>
<evidence type="ECO:0000313" key="5">
    <source>
        <dbReference type="EMBL" id="KAF7296946.1"/>
    </source>
</evidence>
<dbReference type="Pfam" id="PF00891">
    <property type="entry name" value="Methyltransf_2"/>
    <property type="match status" value="1"/>
</dbReference>
<dbReference type="InterPro" id="IPR036388">
    <property type="entry name" value="WH-like_DNA-bd_sf"/>
</dbReference>
<reference evidence="5" key="1">
    <citation type="submission" date="2020-05" db="EMBL/GenBank/DDBJ databases">
        <title>Mycena genomes resolve the evolution of fungal bioluminescence.</title>
        <authorList>
            <person name="Tsai I.J."/>
        </authorList>
    </citation>
    <scope>NUCLEOTIDE SEQUENCE</scope>
    <source>
        <strain evidence="5">171206Taipei</strain>
    </source>
</reference>
<dbReference type="PROSITE" id="PS51683">
    <property type="entry name" value="SAM_OMT_II"/>
    <property type="match status" value="1"/>
</dbReference>
<keyword evidence="3" id="KW-0949">S-adenosyl-L-methionine</keyword>
<comment type="caution">
    <text evidence="5">The sequence shown here is derived from an EMBL/GenBank/DDBJ whole genome shotgun (WGS) entry which is preliminary data.</text>
</comment>
<evidence type="ECO:0000256" key="2">
    <source>
        <dbReference type="ARBA" id="ARBA00022679"/>
    </source>
</evidence>
<organism evidence="5 6">
    <name type="scientific">Mycena indigotica</name>
    <dbReference type="NCBI Taxonomy" id="2126181"/>
    <lineage>
        <taxon>Eukaryota</taxon>
        <taxon>Fungi</taxon>
        <taxon>Dikarya</taxon>
        <taxon>Basidiomycota</taxon>
        <taxon>Agaricomycotina</taxon>
        <taxon>Agaricomycetes</taxon>
        <taxon>Agaricomycetidae</taxon>
        <taxon>Agaricales</taxon>
        <taxon>Marasmiineae</taxon>
        <taxon>Mycenaceae</taxon>
        <taxon>Mycena</taxon>
    </lineage>
</organism>
<keyword evidence="6" id="KW-1185">Reference proteome</keyword>
<dbReference type="AlphaFoldDB" id="A0A8H6SCC4"/>
<dbReference type="RefSeq" id="XP_037217305.1">
    <property type="nucleotide sequence ID" value="XM_037365893.1"/>
</dbReference>
<sequence>MAVSTLRALLNLMTEAVDTIEGAYAAAKAPLPVLDDPYDPQTPSEALRADPVVASATTILIAAAAQITATVRNPVHTAVLTACYFHVGSAVRVASELNVVEILREADVLAQILRTLSTWHIFREVAPGTFANNKISSAMDKGKASKLLVENREERFTGAVHGTQGTAALIEFCGDEIFKASANLAETIRDMDGEPVSLRRAFGFEEASIFQWYNRPENKYRRDRFGMAMHSTVSAQSHELIFQGFDWSQLPEGSVIVDVGSGVGSTPLAVAQRYPCHKVVIEDLAETVEAAKIHWLEHYPEYIERGMVEFQAQNFFEAQPANRLGTADVYIIRHCLHNWRDNACITILKQLRAAAKPETQLVVMDSILPVVSGGEHDDPRIKDIPGALRPLAPPPLLPNGGVGAARLYSMDMTVLNMLNACERTVGGFVDLLGKGGWKVVRVHRLPGVETCHIVATVL</sequence>
<dbReference type="GeneID" id="59348409"/>
<dbReference type="EMBL" id="JACAZF010000008">
    <property type="protein sequence ID" value="KAF7296946.1"/>
    <property type="molecule type" value="Genomic_DNA"/>
</dbReference>
<dbReference type="OrthoDB" id="2410195at2759"/>
<dbReference type="GO" id="GO:0008171">
    <property type="term" value="F:O-methyltransferase activity"/>
    <property type="evidence" value="ECO:0007669"/>
    <property type="project" value="InterPro"/>
</dbReference>
<keyword evidence="1" id="KW-0489">Methyltransferase</keyword>
<dbReference type="SUPFAM" id="SSF46785">
    <property type="entry name" value="Winged helix' DNA-binding domain"/>
    <property type="match status" value="1"/>
</dbReference>
<dbReference type="Gene3D" id="3.40.50.150">
    <property type="entry name" value="Vaccinia Virus protein VP39"/>
    <property type="match status" value="1"/>
</dbReference>
<evidence type="ECO:0000256" key="3">
    <source>
        <dbReference type="ARBA" id="ARBA00022691"/>
    </source>
</evidence>
<accession>A0A8H6SCC4</accession>
<evidence type="ECO:0000259" key="4">
    <source>
        <dbReference type="Pfam" id="PF00891"/>
    </source>
</evidence>
<gene>
    <name evidence="5" type="ORF">MIND_00926500</name>
</gene>
<dbReference type="Proteomes" id="UP000636479">
    <property type="component" value="Unassembled WGS sequence"/>
</dbReference>
<dbReference type="InterPro" id="IPR016461">
    <property type="entry name" value="COMT-like"/>
</dbReference>
<dbReference type="GO" id="GO:0032259">
    <property type="term" value="P:methylation"/>
    <property type="evidence" value="ECO:0007669"/>
    <property type="project" value="UniProtKB-KW"/>
</dbReference>
<dbReference type="SUPFAM" id="SSF53335">
    <property type="entry name" value="S-adenosyl-L-methionine-dependent methyltransferases"/>
    <property type="match status" value="1"/>
</dbReference>
<dbReference type="Gene3D" id="1.10.10.10">
    <property type="entry name" value="Winged helix-like DNA-binding domain superfamily/Winged helix DNA-binding domain"/>
    <property type="match status" value="1"/>
</dbReference>
<dbReference type="InterPro" id="IPR036390">
    <property type="entry name" value="WH_DNA-bd_sf"/>
</dbReference>